<feature type="compositionally biased region" description="Pro residues" evidence="2">
    <location>
        <begin position="1066"/>
        <end position="1084"/>
    </location>
</feature>
<feature type="compositionally biased region" description="Polar residues" evidence="2">
    <location>
        <begin position="1428"/>
        <end position="1446"/>
    </location>
</feature>
<gene>
    <name evidence="5" type="ORF">ONZ51_g3661</name>
</gene>
<feature type="region of interest" description="Disordered" evidence="2">
    <location>
        <begin position="669"/>
        <end position="737"/>
    </location>
</feature>
<dbReference type="Pfam" id="PF03398">
    <property type="entry name" value="Ist1"/>
    <property type="match status" value="1"/>
</dbReference>
<organism evidence="5 6">
    <name type="scientific">Trametes cubensis</name>
    <dbReference type="NCBI Taxonomy" id="1111947"/>
    <lineage>
        <taxon>Eukaryota</taxon>
        <taxon>Fungi</taxon>
        <taxon>Dikarya</taxon>
        <taxon>Basidiomycota</taxon>
        <taxon>Agaricomycotina</taxon>
        <taxon>Agaricomycetes</taxon>
        <taxon>Polyporales</taxon>
        <taxon>Polyporaceae</taxon>
        <taxon>Trametes</taxon>
    </lineage>
</organism>
<keyword evidence="6" id="KW-1185">Reference proteome</keyword>
<keyword evidence="3" id="KW-1133">Transmembrane helix</keyword>
<dbReference type="SMART" id="SM00164">
    <property type="entry name" value="TBC"/>
    <property type="match status" value="1"/>
</dbReference>
<keyword evidence="3" id="KW-0472">Membrane</keyword>
<feature type="compositionally biased region" description="Low complexity" evidence="2">
    <location>
        <begin position="1308"/>
        <end position="1318"/>
    </location>
</feature>
<comment type="similarity">
    <text evidence="1">Belongs to the IST1 family.</text>
</comment>
<dbReference type="GO" id="GO:0006886">
    <property type="term" value="P:intracellular protein transport"/>
    <property type="evidence" value="ECO:0007669"/>
    <property type="project" value="TreeGrafter"/>
</dbReference>
<feature type="compositionally biased region" description="Basic and acidic residues" evidence="2">
    <location>
        <begin position="1291"/>
        <end position="1307"/>
    </location>
</feature>
<feature type="compositionally biased region" description="Basic and acidic residues" evidence="2">
    <location>
        <begin position="1321"/>
        <end position="1332"/>
    </location>
</feature>
<name>A0AAD7TX95_9APHY</name>
<dbReference type="Proteomes" id="UP001215151">
    <property type="component" value="Unassembled WGS sequence"/>
</dbReference>
<dbReference type="PANTHER" id="PTHR22957">
    <property type="entry name" value="TBC1 DOMAIN FAMILY MEMBER GTPASE-ACTIVATING PROTEIN"/>
    <property type="match status" value="1"/>
</dbReference>
<feature type="compositionally biased region" description="Acidic residues" evidence="2">
    <location>
        <begin position="1017"/>
        <end position="1033"/>
    </location>
</feature>
<evidence type="ECO:0000256" key="1">
    <source>
        <dbReference type="ARBA" id="ARBA00005536"/>
    </source>
</evidence>
<dbReference type="PROSITE" id="PS50086">
    <property type="entry name" value="TBC_RABGAP"/>
    <property type="match status" value="1"/>
</dbReference>
<dbReference type="SUPFAM" id="SSF47923">
    <property type="entry name" value="Ypt/Rab-GAP domain of gyp1p"/>
    <property type="match status" value="2"/>
</dbReference>
<evidence type="ECO:0000256" key="3">
    <source>
        <dbReference type="SAM" id="Phobius"/>
    </source>
</evidence>
<evidence type="ECO:0000313" key="5">
    <source>
        <dbReference type="EMBL" id="KAJ8488270.1"/>
    </source>
</evidence>
<feature type="transmembrane region" description="Helical" evidence="3">
    <location>
        <begin position="117"/>
        <end position="143"/>
    </location>
</feature>
<dbReference type="Pfam" id="PF00566">
    <property type="entry name" value="RabGAP-TBC"/>
    <property type="match status" value="1"/>
</dbReference>
<feature type="region of interest" description="Disordered" evidence="2">
    <location>
        <begin position="1060"/>
        <end position="1101"/>
    </location>
</feature>
<evidence type="ECO:0000256" key="2">
    <source>
        <dbReference type="SAM" id="MobiDB-lite"/>
    </source>
</evidence>
<feature type="compositionally biased region" description="Basic and acidic residues" evidence="2">
    <location>
        <begin position="683"/>
        <end position="719"/>
    </location>
</feature>
<dbReference type="InterPro" id="IPR042277">
    <property type="entry name" value="IST1-like"/>
</dbReference>
<feature type="compositionally biased region" description="Polar residues" evidence="2">
    <location>
        <begin position="725"/>
        <end position="737"/>
    </location>
</feature>
<accession>A0AAD7TX95</accession>
<feature type="domain" description="Rab-GAP TBC" evidence="4">
    <location>
        <begin position="551"/>
        <end position="888"/>
    </location>
</feature>
<dbReference type="InterPro" id="IPR005061">
    <property type="entry name" value="Ist1"/>
</dbReference>
<feature type="transmembrane region" description="Helical" evidence="3">
    <location>
        <begin position="15"/>
        <end position="34"/>
    </location>
</feature>
<feature type="region of interest" description="Disordered" evidence="2">
    <location>
        <begin position="1011"/>
        <end position="1047"/>
    </location>
</feature>
<feature type="compositionally biased region" description="Polar residues" evidence="2">
    <location>
        <begin position="1384"/>
        <end position="1393"/>
    </location>
</feature>
<dbReference type="InterPro" id="IPR035969">
    <property type="entry name" value="Rab-GAP_TBC_sf"/>
</dbReference>
<sequence length="1609" mass="177626">MDVGGKGRTLTCGEAVMTALSLLWTILLSVEIFLLDAQSDPSQRNFVGVFIFIDALTAILLPALLLVQFRPWLDAARLLFLLLAHFGVVILFTAWNSTFACPTTSSMEYDRCRSVNLAILICGWSVPAILVWYSAFLAVMYYWRKDHPALHKATIGRHTHTRRWAIHSTHDPDSKGWTVCPPYDTDTATKSSTYNLWSYQAHVAPILAAVSLDPCSILLPNTATARHVERLRVFRKTVQTCPIAVLNLMYLTSPCSLYYTQMLYRLEHAIFRSSAAQGAPTADEQLEGADRLDRKHVYMISHQIQRAAKCRPAGTLQPRASPHISYLTGLITPIMTAQWESGRVKAQLRLTAQRLGQIQDRLESQAQITQRDIATLLQQGNIALARAKAQKQMREDIRSNLLQIFEMHVGVILGHLNELERSDMPSPIVIEAASSIIYAGLQVESKGRVHLHQVRDFLIHALSPEFTRSALENRDNYVSPKVLRAVAAPPPSAVELDMYLYNIARTYNVQWLPDLSPQQKVNALSSMLDPEIVGTVELDRLRSLCSHGLPSHPPWLRPRVWKLFLGTLPLDKSIWRQESRKQRDNYYDLVRRLLEPLATLPDPTEPLDPSDQAILDVQNELSTVPPSLMTSLEEEPEPCAQCPLDDSAPDEIRIACAGNLDARLKRIRSIDSAEPTTPSGDTPEIRLDTTPEIRLDATPEVRLEEASPTKTRPNERDAPEISLSIPDSPTSAHSGMSTTLLPSRPYSAVGAHHRHYSALLRLLYIHSRLNPANRSPQIASLLVPVYAALVEEVDDVDVPHVEADAFWVFESMIGEFAELEDETNGTIWVQKLSERLRWADPELADDLATKGLDPGVPHYSFKWLIPLLTHTLPLPAVLMVWDALFSRPMRERDTNPKLDYLMDVCTAMLLCARATLLQLGRKHRKSQNLWSDEIAAIPSTSFGERELEEAFIEGMSFLQSYPLEAVGGIEKVLQSAYDLAAQREAAANAAKAGSTVGLGARLRDTVWKGFSGLESHPEEEDESEEEESEEDEEHEKPAQGNSTLTSRLANTVWRGITNQSAMEAPSPSPSPSPSPQPSPLPSPLPTSQSAPAVPPKETVANAAARGKSMIWGYAEKLKDSDAAATLAKVSTNWRVKALDAWTRRGPEAPSNNNLAPPPTSQSVPSFSTQDHSRSISLTAIQTPARPAEENKRGSLPVIDRSDAYSPPPRPAFFRPVRDSVFVASPISRSGEASPVSDTGSATRESLRASFKMPDNGSARTHSGPRPLLLSSTTLMTGGSGRSPISPASDSHWADSVRAKRPSVEHRASQSSISSLSPSEPYRPRRAENRSDWESDGGSTSRIVPINRKSPSPMARASRAYKRGESTSSVSPPTPPKAHRRLSTEDSVQETVSSPRGWGRVDAAPDSPATIPSPPPPSTPEISGLRINTDVQVTQPASHRQQGSVTLNDAEDVTFASHTPGEGKLTRRSATISRLHRETEQQSDSSAAEHSPPTPHVRKKRFPSRLHTMRNSKTEPPPPAPDEQPARTFDPEISAPPSPRSRRTRKVSGEGEPRPRKISTEGRTRKISNEGRRKVSAEREPRHKRESAAVEGDDEGYGELLSAYESEDAA</sequence>
<dbReference type="GO" id="GO:0005096">
    <property type="term" value="F:GTPase activator activity"/>
    <property type="evidence" value="ECO:0007669"/>
    <property type="project" value="TreeGrafter"/>
</dbReference>
<dbReference type="InterPro" id="IPR000195">
    <property type="entry name" value="Rab-GAP-TBC_dom"/>
</dbReference>
<keyword evidence="3" id="KW-0812">Transmembrane</keyword>
<dbReference type="Gene3D" id="1.10.472.80">
    <property type="entry name" value="Ypt/Rab-GAP domain of gyp1p, domain 3"/>
    <property type="match status" value="1"/>
</dbReference>
<proteinExistence type="inferred from homology"/>
<feature type="transmembrane region" description="Helical" evidence="3">
    <location>
        <begin position="46"/>
        <end position="69"/>
    </location>
</feature>
<feature type="compositionally biased region" description="Low complexity" evidence="2">
    <location>
        <begin position="1263"/>
        <end position="1276"/>
    </location>
</feature>
<evidence type="ECO:0000313" key="6">
    <source>
        <dbReference type="Proteomes" id="UP001215151"/>
    </source>
</evidence>
<feature type="compositionally biased region" description="Polar residues" evidence="2">
    <location>
        <begin position="1149"/>
        <end position="1181"/>
    </location>
</feature>
<feature type="region of interest" description="Disordered" evidence="2">
    <location>
        <begin position="1140"/>
        <end position="1609"/>
    </location>
</feature>
<reference evidence="5" key="1">
    <citation type="submission" date="2022-11" db="EMBL/GenBank/DDBJ databases">
        <title>Genome Sequence of Cubamyces cubensis.</title>
        <authorList>
            <person name="Buettner E."/>
        </authorList>
    </citation>
    <scope>NUCLEOTIDE SEQUENCE</scope>
    <source>
        <strain evidence="5">MPL-01</strain>
    </source>
</reference>
<evidence type="ECO:0000259" key="4">
    <source>
        <dbReference type="PROSITE" id="PS50086"/>
    </source>
</evidence>
<protein>
    <recommendedName>
        <fullName evidence="4">Rab-GAP TBC domain-containing protein</fullName>
    </recommendedName>
</protein>
<dbReference type="Gene3D" id="1.20.1260.60">
    <property type="entry name" value="Vacuolar protein sorting-associated protein Ist1"/>
    <property type="match status" value="1"/>
</dbReference>
<dbReference type="EMBL" id="JAPEVG010000065">
    <property type="protein sequence ID" value="KAJ8488270.1"/>
    <property type="molecule type" value="Genomic_DNA"/>
</dbReference>
<feature type="transmembrane region" description="Helical" evidence="3">
    <location>
        <begin position="75"/>
        <end position="96"/>
    </location>
</feature>
<comment type="caution">
    <text evidence="5">The sequence shown here is derived from an EMBL/GenBank/DDBJ whole genome shotgun (WGS) entry which is preliminary data.</text>
</comment>
<feature type="compositionally biased region" description="Basic and acidic residues" evidence="2">
    <location>
        <begin position="1546"/>
        <end position="1587"/>
    </location>
</feature>
<dbReference type="PANTHER" id="PTHR22957:SF27">
    <property type="entry name" value="TBC1 DOMAIN FAMILY MEMBER 13"/>
    <property type="match status" value="1"/>
</dbReference>
<feature type="compositionally biased region" description="Basic residues" evidence="2">
    <location>
        <begin position="1495"/>
        <end position="1509"/>
    </location>
</feature>